<evidence type="ECO:0000313" key="2">
    <source>
        <dbReference type="EMBL" id="KAG1770132.1"/>
    </source>
</evidence>
<feature type="compositionally biased region" description="Pro residues" evidence="1">
    <location>
        <begin position="137"/>
        <end position="156"/>
    </location>
</feature>
<keyword evidence="3" id="KW-1185">Reference proteome</keyword>
<feature type="region of interest" description="Disordered" evidence="1">
    <location>
        <begin position="137"/>
        <end position="204"/>
    </location>
</feature>
<feature type="compositionally biased region" description="Polar residues" evidence="1">
    <location>
        <begin position="194"/>
        <end position="204"/>
    </location>
</feature>
<sequence length="510" mass="54681">MSSALDAVIATTNAAFHHAGNKLDAADSKHIPIVVEMAQALTDAFSGHAVQATSVPPMVLSAAAELHAHLDSSFCQVVSTLVWTNLRPEDPRCKASPLYPLTIGYGKPVPPTPVPPTPVPPTPVPPTPVPPTPVPPTPVPPTPVPPTPVPPTPVPPATQLTAGPSKGKGKEKAVPEEDTNLAPKASDKAASGLQEDTNADSTSSVCRHPYPKIIYIRVTLAVCHAKHHVPPHHMVDADVKTDLPQCIPDTTQLLSPPNLDFISGILGIEVPQQSRMVAWANGCRTVLPSIMSKGIDICEDNDGAMVQFLSEFPESKPTSNNAIHLKCDGLTRGQLQQSIGEALHHNKPIIIRGSGSDSAPALDAEYLENVAKRVNNFTHPHKQGTIQQFLEDINDLSKIQCILDIPLSHMGLLPELQLLDHGLVHGWNQTTVDCPVHSSKVHPDNFTTKYQILGSLPPQAQTQLNSPSKCADVICQLHPKLGGDTFDLGCRGHHTVGRSPTYHEIQWISQ</sequence>
<evidence type="ECO:0000256" key="1">
    <source>
        <dbReference type="SAM" id="MobiDB-lite"/>
    </source>
</evidence>
<dbReference type="Proteomes" id="UP000714275">
    <property type="component" value="Unassembled WGS sequence"/>
</dbReference>
<protein>
    <submittedName>
        <fullName evidence="2">Uncharacterized protein</fullName>
    </submittedName>
</protein>
<reference evidence="2" key="1">
    <citation type="journal article" date="2020" name="New Phytol.">
        <title>Comparative genomics reveals dynamic genome evolution in host specialist ectomycorrhizal fungi.</title>
        <authorList>
            <person name="Lofgren L.A."/>
            <person name="Nguyen N.H."/>
            <person name="Vilgalys R."/>
            <person name="Ruytinx J."/>
            <person name="Liao H.L."/>
            <person name="Branco S."/>
            <person name="Kuo A."/>
            <person name="LaButti K."/>
            <person name="Lipzen A."/>
            <person name="Andreopoulos W."/>
            <person name="Pangilinan J."/>
            <person name="Riley R."/>
            <person name="Hundley H."/>
            <person name="Na H."/>
            <person name="Barry K."/>
            <person name="Grigoriev I.V."/>
            <person name="Stajich J.E."/>
            <person name="Kennedy P.G."/>
        </authorList>
    </citation>
    <scope>NUCLEOTIDE SEQUENCE</scope>
    <source>
        <strain evidence="2">DOB743</strain>
    </source>
</reference>
<dbReference type="OrthoDB" id="2670291at2759"/>
<proteinExistence type="predicted"/>
<accession>A0A9P7CYA6</accession>
<comment type="caution">
    <text evidence="2">The sequence shown here is derived from an EMBL/GenBank/DDBJ whole genome shotgun (WGS) entry which is preliminary data.</text>
</comment>
<evidence type="ECO:0000313" key="3">
    <source>
        <dbReference type="Proteomes" id="UP000714275"/>
    </source>
</evidence>
<gene>
    <name evidence="2" type="ORF">EV702DRAFT_1049457</name>
</gene>
<dbReference type="EMBL" id="JABBWD010000067">
    <property type="protein sequence ID" value="KAG1770132.1"/>
    <property type="molecule type" value="Genomic_DNA"/>
</dbReference>
<dbReference type="AlphaFoldDB" id="A0A9P7CYA6"/>
<organism evidence="2 3">
    <name type="scientific">Suillus placidus</name>
    <dbReference type="NCBI Taxonomy" id="48579"/>
    <lineage>
        <taxon>Eukaryota</taxon>
        <taxon>Fungi</taxon>
        <taxon>Dikarya</taxon>
        <taxon>Basidiomycota</taxon>
        <taxon>Agaricomycotina</taxon>
        <taxon>Agaricomycetes</taxon>
        <taxon>Agaricomycetidae</taxon>
        <taxon>Boletales</taxon>
        <taxon>Suillineae</taxon>
        <taxon>Suillaceae</taxon>
        <taxon>Suillus</taxon>
    </lineage>
</organism>
<name>A0A9P7CYA6_9AGAM</name>